<dbReference type="InterPro" id="IPR001202">
    <property type="entry name" value="WW_dom"/>
</dbReference>
<evidence type="ECO:0000259" key="3">
    <source>
        <dbReference type="PROSITE" id="PS50020"/>
    </source>
</evidence>
<dbReference type="SMART" id="SM00456">
    <property type="entry name" value="WW"/>
    <property type="match status" value="2"/>
</dbReference>
<gene>
    <name evidence="5" type="ORF">I306_00099</name>
</gene>
<proteinExistence type="predicted"/>
<dbReference type="Gene3D" id="1.10.10.440">
    <property type="entry name" value="FF domain"/>
    <property type="match status" value="4"/>
</dbReference>
<accession>A0ABR5C4J0</accession>
<dbReference type="PANTHER" id="PTHR11864:SF0">
    <property type="entry name" value="PRP40 PRE-MRNA PROCESSING FACTOR 40 HOMOLOG A (YEAST)"/>
    <property type="match status" value="1"/>
</dbReference>
<feature type="coiled-coil region" evidence="1">
    <location>
        <begin position="433"/>
        <end position="464"/>
    </location>
</feature>
<evidence type="ECO:0000256" key="1">
    <source>
        <dbReference type="SAM" id="Coils"/>
    </source>
</evidence>
<protein>
    <submittedName>
        <fullName evidence="5">Pre-mRNA-processing factor 40</fullName>
    </submittedName>
</protein>
<dbReference type="Proteomes" id="UP000054272">
    <property type="component" value="Unassembled WGS sequence"/>
</dbReference>
<dbReference type="PROSITE" id="PS50020">
    <property type="entry name" value="WW_DOMAIN_2"/>
    <property type="match status" value="2"/>
</dbReference>
<dbReference type="Pfam" id="PF01846">
    <property type="entry name" value="FF"/>
    <property type="match status" value="2"/>
</dbReference>
<sequence>MSGEEKSLWSEYKNAQGRVYWSHAVTKQSVWEKPDELKTPFEKALSKTQWKQYASNNRPYYVNTVTKETKWDLPPELVELKKQIEEEEARNAERQRRKEQGIASPTPSPRESRSPTPEDIRELRASAANAIALYKPSTATPASVPDTPLKPQNDHLPVITMPPGGFETKEEAEAAFIHLLKKAGINETHTWDIAMRIIVLDPLYNALDTLAEKKAAFEKYTNGILDERRAAKDARISRLRPILHKMFAKSGVIKSYSTLKTADRAFGRDKYWQEAFPEERMLLLDEYTSKLRRDEESAERELRDRNIITLTALLPTLDISVSTRWRAAHDLIISSPTFRSDKDLQKIEVLDMIKVYEDYAYKLEQEHKEESRKLKIEAARNARKAREGFKALLKELDHNGELTRTSKFKDTYPKIKNDERYIALLGLSGSSPLELWMDAVDDISEEVERAAEKINNALSKVDKKITLETSWEELEQWCREVHMDTQIAEKLRKEVYNLTHSRLRQIADEEARRIERRKRRRIEDLRYALKKVDAIELDMSYDQALPHMQDLEEFKGIEEEDDRKSAYEKFIKRQKEKLAEAESSKRDYRDRGDSYRDSHRSGDRRHSRDDAMDVDDDVKSRRGDREREKDRDRDYKSSRRDERDRDRGDRRDRDRERERDKERDRSDRRDRDRERERKHGGEQGEDREHKRRRLSSASSAAPRKDRNDEEIEEGEI</sequence>
<reference evidence="5 6" key="1">
    <citation type="submission" date="2015-01" db="EMBL/GenBank/DDBJ databases">
        <title>The Genome Sequence of Cryptococcus gattii EJB2.</title>
        <authorList>
            <consortium name="The Broad Institute Genomics Platform"/>
            <person name="Cuomo C."/>
            <person name="Litvintseva A."/>
            <person name="Chen Y."/>
            <person name="Heitman J."/>
            <person name="Sun S."/>
            <person name="Springer D."/>
            <person name="Dromer F."/>
            <person name="Young S."/>
            <person name="Zeng Q."/>
            <person name="Gargeya S."/>
            <person name="Abouelleil A."/>
            <person name="Alvarado L."/>
            <person name="Chapman S.B."/>
            <person name="Gainer-Dewar J."/>
            <person name="Goldberg J."/>
            <person name="Griggs A."/>
            <person name="Gujja S."/>
            <person name="Hansen M."/>
            <person name="Howarth C."/>
            <person name="Imamovic A."/>
            <person name="Larimer J."/>
            <person name="Murphy C."/>
            <person name="Naylor J."/>
            <person name="Pearson M."/>
            <person name="Priest M."/>
            <person name="Roberts A."/>
            <person name="Saif S."/>
            <person name="Shea T."/>
            <person name="Sykes S."/>
            <person name="Wortman J."/>
            <person name="Nusbaum C."/>
            <person name="Birren B."/>
        </authorList>
    </citation>
    <scope>NUCLEOTIDE SEQUENCE [LARGE SCALE GENOMIC DNA]</scope>
    <source>
        <strain evidence="5 6">EJB2</strain>
    </source>
</reference>
<dbReference type="PANTHER" id="PTHR11864">
    <property type="entry name" value="PRE-MRNA-PROCESSING PROTEIN PRP40"/>
    <property type="match status" value="1"/>
</dbReference>
<feature type="domain" description="WW" evidence="3">
    <location>
        <begin position="3"/>
        <end position="36"/>
    </location>
</feature>
<dbReference type="PROSITE" id="PS51676">
    <property type="entry name" value="FF"/>
    <property type="match status" value="1"/>
</dbReference>
<feature type="compositionally biased region" description="Basic and acidic residues" evidence="2">
    <location>
        <begin position="88"/>
        <end position="100"/>
    </location>
</feature>
<dbReference type="SMART" id="SM00441">
    <property type="entry name" value="FF"/>
    <property type="match status" value="3"/>
</dbReference>
<dbReference type="SUPFAM" id="SSF51045">
    <property type="entry name" value="WW domain"/>
    <property type="match status" value="2"/>
</dbReference>
<dbReference type="SUPFAM" id="SSF81698">
    <property type="entry name" value="FF domain"/>
    <property type="match status" value="4"/>
</dbReference>
<dbReference type="InterPro" id="IPR039726">
    <property type="entry name" value="Prp40-like"/>
</dbReference>
<feature type="compositionally biased region" description="Basic and acidic residues" evidence="2">
    <location>
        <begin position="574"/>
        <end position="688"/>
    </location>
</feature>
<evidence type="ECO:0000313" key="5">
    <source>
        <dbReference type="EMBL" id="KIR82829.1"/>
    </source>
</evidence>
<dbReference type="Gene3D" id="2.20.70.10">
    <property type="match status" value="2"/>
</dbReference>
<dbReference type="EMBL" id="KN848549">
    <property type="protein sequence ID" value="KIR82829.1"/>
    <property type="molecule type" value="Genomic_DNA"/>
</dbReference>
<feature type="region of interest" description="Disordered" evidence="2">
    <location>
        <begin position="88"/>
        <end position="118"/>
    </location>
</feature>
<dbReference type="CDD" id="cd00201">
    <property type="entry name" value="WW"/>
    <property type="match status" value="2"/>
</dbReference>
<name>A0ABR5C4J0_9TREE</name>
<feature type="domain" description="FF" evidence="4">
    <location>
        <begin position="380"/>
        <end position="442"/>
    </location>
</feature>
<keyword evidence="6" id="KW-1185">Reference proteome</keyword>
<organism evidence="5 6">
    <name type="scientific">Cryptococcus gattii EJB2</name>
    <dbReference type="NCBI Taxonomy" id="1296103"/>
    <lineage>
        <taxon>Eukaryota</taxon>
        <taxon>Fungi</taxon>
        <taxon>Dikarya</taxon>
        <taxon>Basidiomycota</taxon>
        <taxon>Agaricomycotina</taxon>
        <taxon>Tremellomycetes</taxon>
        <taxon>Tremellales</taxon>
        <taxon>Cryptococcaceae</taxon>
        <taxon>Cryptococcus</taxon>
        <taxon>Cryptococcus gattii species complex</taxon>
    </lineage>
</organism>
<evidence type="ECO:0000313" key="6">
    <source>
        <dbReference type="Proteomes" id="UP000054272"/>
    </source>
</evidence>
<dbReference type="InterPro" id="IPR002713">
    <property type="entry name" value="FF_domain"/>
</dbReference>
<feature type="region of interest" description="Disordered" evidence="2">
    <location>
        <begin position="574"/>
        <end position="716"/>
    </location>
</feature>
<keyword evidence="1" id="KW-0175">Coiled coil</keyword>
<feature type="domain" description="WW" evidence="3">
    <location>
        <begin position="50"/>
        <end position="76"/>
    </location>
</feature>
<evidence type="ECO:0000259" key="4">
    <source>
        <dbReference type="PROSITE" id="PS51676"/>
    </source>
</evidence>
<dbReference type="InterPro" id="IPR036517">
    <property type="entry name" value="FF_domain_sf"/>
</dbReference>
<dbReference type="InterPro" id="IPR036020">
    <property type="entry name" value="WW_dom_sf"/>
</dbReference>
<evidence type="ECO:0000256" key="2">
    <source>
        <dbReference type="SAM" id="MobiDB-lite"/>
    </source>
</evidence>